<keyword evidence="3" id="KW-0813">Transport</keyword>
<evidence type="ECO:0000256" key="8">
    <source>
        <dbReference type="SAM" id="Phobius"/>
    </source>
</evidence>
<accession>A0A6J4QIH9</accession>
<feature type="transmembrane region" description="Helical" evidence="8">
    <location>
        <begin position="311"/>
        <end position="344"/>
    </location>
</feature>
<comment type="subcellular location">
    <subcellularLocation>
        <location evidence="1">Cell membrane</location>
        <topology evidence="1">Multi-pass membrane protein</topology>
    </subcellularLocation>
</comment>
<gene>
    <name evidence="9" type="ORF">AVDCRST_MAG37-1809</name>
</gene>
<organism evidence="9">
    <name type="scientific">uncultured Rubrobacteraceae bacterium</name>
    <dbReference type="NCBI Taxonomy" id="349277"/>
    <lineage>
        <taxon>Bacteria</taxon>
        <taxon>Bacillati</taxon>
        <taxon>Actinomycetota</taxon>
        <taxon>Rubrobacteria</taxon>
        <taxon>Rubrobacterales</taxon>
        <taxon>Rubrobacteraceae</taxon>
        <taxon>environmental samples</taxon>
    </lineage>
</organism>
<dbReference type="AlphaFoldDB" id="A0A6J4QIH9"/>
<dbReference type="GO" id="GO:0055085">
    <property type="term" value="P:transmembrane transport"/>
    <property type="evidence" value="ECO:0007669"/>
    <property type="project" value="TreeGrafter"/>
</dbReference>
<feature type="transmembrane region" description="Helical" evidence="8">
    <location>
        <begin position="150"/>
        <end position="178"/>
    </location>
</feature>
<evidence type="ECO:0000256" key="5">
    <source>
        <dbReference type="ARBA" id="ARBA00022692"/>
    </source>
</evidence>
<keyword evidence="4" id="KW-1003">Cell membrane</keyword>
<feature type="transmembrane region" description="Helical" evidence="8">
    <location>
        <begin position="12"/>
        <end position="28"/>
    </location>
</feature>
<evidence type="ECO:0000313" key="9">
    <source>
        <dbReference type="EMBL" id="CAA9445789.1"/>
    </source>
</evidence>
<feature type="transmembrane region" description="Helical" evidence="8">
    <location>
        <begin position="242"/>
        <end position="263"/>
    </location>
</feature>
<feature type="transmembrane region" description="Helical" evidence="8">
    <location>
        <begin position="64"/>
        <end position="89"/>
    </location>
</feature>
<keyword evidence="6 8" id="KW-1133">Transmembrane helix</keyword>
<evidence type="ECO:0000256" key="1">
    <source>
        <dbReference type="ARBA" id="ARBA00004651"/>
    </source>
</evidence>
<dbReference type="PANTHER" id="PTHR21716">
    <property type="entry name" value="TRANSMEMBRANE PROTEIN"/>
    <property type="match status" value="1"/>
</dbReference>
<feature type="transmembrane region" description="Helical" evidence="8">
    <location>
        <begin position="218"/>
        <end position="236"/>
    </location>
</feature>
<keyword evidence="5 8" id="KW-0812">Transmembrane</keyword>
<reference evidence="9" key="1">
    <citation type="submission" date="2020-02" db="EMBL/GenBank/DDBJ databases">
        <authorList>
            <person name="Meier V. D."/>
        </authorList>
    </citation>
    <scope>NUCLEOTIDE SEQUENCE</scope>
    <source>
        <strain evidence="9">AVDCRST_MAG37</strain>
    </source>
</reference>
<protein>
    <submittedName>
        <fullName evidence="9">Uncharacterized UPF0118 membrane protein</fullName>
    </submittedName>
</protein>
<evidence type="ECO:0000256" key="2">
    <source>
        <dbReference type="ARBA" id="ARBA00009773"/>
    </source>
</evidence>
<dbReference type="GO" id="GO:0005886">
    <property type="term" value="C:plasma membrane"/>
    <property type="evidence" value="ECO:0007669"/>
    <property type="project" value="UniProtKB-SubCell"/>
</dbReference>
<dbReference type="InterPro" id="IPR002549">
    <property type="entry name" value="AI-2E-like"/>
</dbReference>
<feature type="transmembrane region" description="Helical" evidence="8">
    <location>
        <begin position="270"/>
        <end position="291"/>
    </location>
</feature>
<sequence>MSAKKLVVSTYLQYIFIALSALLLFAFVRQLGGVLLTFLLAAVLAYALNPLVRMLEAWRIPRTLAVLGVFLALAVAVLTASLVLILPAISQVQALVQNPEPLIDGVASLVERTRELPYVGEQISSVDQAVLSEFVRNNAPSAGQVLDGTLGFIGGVFGIFGTILNLLLMLIVAIYLLLDRERITNAALSVVPETVREQTVELFHVVEDMLVKYLKAQLLLCAIMGALGWAIAFFTFRDYALLIGLWVGVMEIIPVVGAFLGAVPAVAIALFAGGLDQALLVSALFLLAQQLEGNVLVPRVMGGSVGVHPLWVLFATLAATALYGIVGAIFAVPIVAIVVATLRYLRETLLFERWRKALVTKATTEASTNISSEEMAVARGSTKDEV</sequence>
<evidence type="ECO:0000256" key="3">
    <source>
        <dbReference type="ARBA" id="ARBA00022448"/>
    </source>
</evidence>
<dbReference type="Pfam" id="PF01594">
    <property type="entry name" value="AI-2E_transport"/>
    <property type="match status" value="1"/>
</dbReference>
<comment type="similarity">
    <text evidence="2">Belongs to the autoinducer-2 exporter (AI-2E) (TC 2.A.86) family.</text>
</comment>
<keyword evidence="7 8" id="KW-0472">Membrane</keyword>
<proteinExistence type="inferred from homology"/>
<evidence type="ECO:0000256" key="7">
    <source>
        <dbReference type="ARBA" id="ARBA00023136"/>
    </source>
</evidence>
<evidence type="ECO:0000256" key="4">
    <source>
        <dbReference type="ARBA" id="ARBA00022475"/>
    </source>
</evidence>
<dbReference type="PANTHER" id="PTHR21716:SF53">
    <property type="entry name" value="PERMEASE PERM-RELATED"/>
    <property type="match status" value="1"/>
</dbReference>
<dbReference type="EMBL" id="CADCVD010000084">
    <property type="protein sequence ID" value="CAA9445789.1"/>
    <property type="molecule type" value="Genomic_DNA"/>
</dbReference>
<evidence type="ECO:0000256" key="6">
    <source>
        <dbReference type="ARBA" id="ARBA00022989"/>
    </source>
</evidence>
<feature type="transmembrane region" description="Helical" evidence="8">
    <location>
        <begin position="34"/>
        <end position="52"/>
    </location>
</feature>
<name>A0A6J4QIH9_9ACTN</name>